<dbReference type="EMBL" id="ABDG02000029">
    <property type="protein sequence ID" value="EHK39681.1"/>
    <property type="molecule type" value="Genomic_DNA"/>
</dbReference>
<dbReference type="GeneID" id="25775337"/>
<dbReference type="OrthoDB" id="4898949at2759"/>
<dbReference type="STRING" id="452589.G9PBD4"/>
<gene>
    <name evidence="3" type="ORF">TRIATDRAFT_133230</name>
</gene>
<organism evidence="3 4">
    <name type="scientific">Hypocrea atroviridis (strain ATCC 20476 / IMI 206040)</name>
    <name type="common">Trichoderma atroviride</name>
    <dbReference type="NCBI Taxonomy" id="452589"/>
    <lineage>
        <taxon>Eukaryota</taxon>
        <taxon>Fungi</taxon>
        <taxon>Dikarya</taxon>
        <taxon>Ascomycota</taxon>
        <taxon>Pezizomycotina</taxon>
        <taxon>Sordariomycetes</taxon>
        <taxon>Hypocreomycetidae</taxon>
        <taxon>Hypocreales</taxon>
        <taxon>Hypocreaceae</taxon>
        <taxon>Trichoderma</taxon>
    </lineage>
</organism>
<dbReference type="AlphaFoldDB" id="G9PBD4"/>
<name>G9PBD4_HYPAI</name>
<dbReference type="Pfam" id="PF24883">
    <property type="entry name" value="NPHP3_N"/>
    <property type="match status" value="2"/>
</dbReference>
<feature type="domain" description="Nephrocystin 3-like N-terminal" evidence="2">
    <location>
        <begin position="64"/>
        <end position="110"/>
    </location>
</feature>
<dbReference type="KEGG" id="tatv:25775337"/>
<accession>G9PBD4</accession>
<dbReference type="PANTHER" id="PTHR10039">
    <property type="entry name" value="AMELOGENIN"/>
    <property type="match status" value="1"/>
</dbReference>
<comment type="caution">
    <text evidence="3">The sequence shown here is derived from an EMBL/GenBank/DDBJ whole genome shotgun (WGS) entry which is preliminary data.</text>
</comment>
<sequence length="816" mass="94403">MEGSRNFSGNTVGDNAEVILGNTQVTVNTTTLDDDRIFLQEFSQIDPVYTKKDILMRKGPLLRDTCRWILDHEAFKRWYCTRPKGVLWIKGDPGKGKTMLLCGIIEKIEEFEQFKISERWKSLKIFRTLEELEELEKLERPANFSEFKKSQHFDFEENTNVEGYERFGGLGLLEQLGGEPGRRKKFEKFEEHDIRLPSDLLYFFCQATDFRTNTAAAVIRGLIFIMLKPRPALLKLVREKYGDGPKGQLIGDKALAILCDMFETIVRALGRIDEYFICVVDALDECIEDCDHLLNLIIKTSDTVQWLVSSRSEKHIERKLTEISQKVDLELGQNAEQVSVSVDMYINLQIQEISAIQDDEDLQSKTSKILKSKASGTFLWAALVIEQLRDTDHWQVEDVLKEIPEGLESIYCLLLNRIDKLKAKAREACQALLSVVATAMRPLHLTELLLFINAHWKDDKRFKTSFQPRDIRDMAKDCGSILSIRGGIVYFVHQSAKDYIVEAAARLIFPIQHQHYKMFEISLDVMSSNLTYNIYGLTNPQIYVDDISHPTVDPLASLRYCCTFWVEHLAQGFEHFEDGSSLHSFLTDKFLCWVESLALKRNYILHTLPAVQKLKRMIDSCCESGSMKPQIGHLRQFLDDACRFLTHSTTWVPHWPLQLYFLAIEFEPEDSVIKKTFNQTVRDRFGSLPAAFQMFQMRQSPLQRRAITFTSKLDDRFLHHYLIFSPSWCPLHLKKTRPILTYWNMEEKCSEDGEEVDEKMPKTTFPGLGHRIYVPREGVMASRGFHSYFNQESLDLNRGPYQGHGLHVEDPYTYPG</sequence>
<keyword evidence="4" id="KW-1185">Reference proteome</keyword>
<evidence type="ECO:0000259" key="2">
    <source>
        <dbReference type="Pfam" id="PF24883"/>
    </source>
</evidence>
<evidence type="ECO:0000313" key="4">
    <source>
        <dbReference type="Proteomes" id="UP000005426"/>
    </source>
</evidence>
<evidence type="ECO:0000256" key="1">
    <source>
        <dbReference type="ARBA" id="ARBA00022737"/>
    </source>
</evidence>
<feature type="domain" description="Nephrocystin 3-like N-terminal" evidence="2">
    <location>
        <begin position="198"/>
        <end position="311"/>
    </location>
</feature>
<dbReference type="PANTHER" id="PTHR10039:SF14">
    <property type="entry name" value="NACHT DOMAIN-CONTAINING PROTEIN"/>
    <property type="match status" value="1"/>
</dbReference>
<dbReference type="HOGENOM" id="CLU_000288_6_21_1"/>
<keyword evidence="1" id="KW-0677">Repeat</keyword>
<evidence type="ECO:0000313" key="3">
    <source>
        <dbReference type="EMBL" id="EHK39681.1"/>
    </source>
</evidence>
<proteinExistence type="predicted"/>
<dbReference type="eggNOG" id="KOG0266">
    <property type="taxonomic scope" value="Eukaryota"/>
</dbReference>
<dbReference type="InterPro" id="IPR056884">
    <property type="entry name" value="NPHP3-like_N"/>
</dbReference>
<reference evidence="3 4" key="1">
    <citation type="journal article" date="2011" name="Genome Biol.">
        <title>Comparative genome sequence analysis underscores mycoparasitism as the ancestral life style of Trichoderma.</title>
        <authorList>
            <person name="Kubicek C.P."/>
            <person name="Herrera-Estrella A."/>
            <person name="Seidl-Seiboth V."/>
            <person name="Martinez D.A."/>
            <person name="Druzhinina I.S."/>
            <person name="Thon M."/>
            <person name="Zeilinger S."/>
            <person name="Casas-Flores S."/>
            <person name="Horwitz B.A."/>
            <person name="Mukherjee P.K."/>
            <person name="Mukherjee M."/>
            <person name="Kredics L."/>
            <person name="Alcaraz L.D."/>
            <person name="Aerts A."/>
            <person name="Antal Z."/>
            <person name="Atanasova L."/>
            <person name="Cervantes-Badillo M.G."/>
            <person name="Challacombe J."/>
            <person name="Chertkov O."/>
            <person name="McCluskey K."/>
            <person name="Coulpier F."/>
            <person name="Deshpande N."/>
            <person name="von Doehren H."/>
            <person name="Ebbole D.J."/>
            <person name="Esquivel-Naranjo E.U."/>
            <person name="Fekete E."/>
            <person name="Flipphi M."/>
            <person name="Glaser F."/>
            <person name="Gomez-Rodriguez E.Y."/>
            <person name="Gruber S."/>
            <person name="Han C."/>
            <person name="Henrissat B."/>
            <person name="Hermosa R."/>
            <person name="Hernandez-Onate M."/>
            <person name="Karaffa L."/>
            <person name="Kosti I."/>
            <person name="Le Crom S."/>
            <person name="Lindquist E."/>
            <person name="Lucas S."/>
            <person name="Luebeck M."/>
            <person name="Luebeck P.S."/>
            <person name="Margeot A."/>
            <person name="Metz B."/>
            <person name="Misra M."/>
            <person name="Nevalainen H."/>
            <person name="Omann M."/>
            <person name="Packer N."/>
            <person name="Perrone G."/>
            <person name="Uresti-Rivera E.E."/>
            <person name="Salamov A."/>
            <person name="Schmoll M."/>
            <person name="Seiboth B."/>
            <person name="Shapiro H."/>
            <person name="Sukno S."/>
            <person name="Tamayo-Ramos J.A."/>
            <person name="Tisch D."/>
            <person name="Wiest A."/>
            <person name="Wilkinson H.H."/>
            <person name="Zhang M."/>
            <person name="Coutinho P.M."/>
            <person name="Kenerley C.M."/>
            <person name="Monte E."/>
            <person name="Baker S.E."/>
            <person name="Grigoriev I.V."/>
        </authorList>
    </citation>
    <scope>NUCLEOTIDE SEQUENCE [LARGE SCALE GENOMIC DNA]</scope>
    <source>
        <strain evidence="4">ATCC 20476 / IMI 206040</strain>
    </source>
</reference>
<protein>
    <recommendedName>
        <fullName evidence="2">Nephrocystin 3-like N-terminal domain-containing protein</fullName>
    </recommendedName>
</protein>
<dbReference type="Proteomes" id="UP000005426">
    <property type="component" value="Unassembled WGS sequence"/>
</dbReference>
<dbReference type="RefSeq" id="XP_013937842.1">
    <property type="nucleotide sequence ID" value="XM_014082367.1"/>
</dbReference>